<dbReference type="Gene3D" id="3.30.310.70">
    <property type="entry name" value="TT1751-like domain"/>
    <property type="match status" value="1"/>
</dbReference>
<sequence length="138" mass="14086">MADSASSGSGPLPDGVVSKVAAGTVAEVTARFRRLLEAKAVTVFAVIDQAGAARTAGLDLRDTVLVIFGNPAAGTPVMAAAPLAALDLPLKLLIWDDAGTTRIAYYSPESIAERHRLDPETAAGLAAIHPLTDALTAP</sequence>
<dbReference type="EMBL" id="SLWM01000004">
    <property type="protein sequence ID" value="TCO25652.1"/>
    <property type="molecule type" value="Genomic_DNA"/>
</dbReference>
<evidence type="ECO:0000313" key="2">
    <source>
        <dbReference type="EMBL" id="TCO25652.1"/>
    </source>
</evidence>
<organism evidence="2 3">
    <name type="scientific">Kribbella orskensis</name>
    <dbReference type="NCBI Taxonomy" id="2512216"/>
    <lineage>
        <taxon>Bacteria</taxon>
        <taxon>Bacillati</taxon>
        <taxon>Actinomycetota</taxon>
        <taxon>Actinomycetes</taxon>
        <taxon>Propionibacteriales</taxon>
        <taxon>Kribbellaceae</taxon>
        <taxon>Kribbella</taxon>
    </lineage>
</organism>
<evidence type="ECO:0000259" key="1">
    <source>
        <dbReference type="Pfam" id="PF03625"/>
    </source>
</evidence>
<reference evidence="2 3" key="1">
    <citation type="journal article" date="2015" name="Stand. Genomic Sci.">
        <title>Genomic Encyclopedia of Bacterial and Archaeal Type Strains, Phase III: the genomes of soil and plant-associated and newly described type strains.</title>
        <authorList>
            <person name="Whitman W.B."/>
            <person name="Woyke T."/>
            <person name="Klenk H.P."/>
            <person name="Zhou Y."/>
            <person name="Lilburn T.G."/>
            <person name="Beck B.J."/>
            <person name="De Vos P."/>
            <person name="Vandamme P."/>
            <person name="Eisen J.A."/>
            <person name="Garrity G."/>
            <person name="Hugenholtz P."/>
            <person name="Kyrpides N.C."/>
        </authorList>
    </citation>
    <scope>NUCLEOTIDE SEQUENCE [LARGE SCALE GENOMIC DNA]</scope>
    <source>
        <strain evidence="2 3">VKM Ac-2538</strain>
    </source>
</reference>
<dbReference type="InterPro" id="IPR005180">
    <property type="entry name" value="DUF302"/>
</dbReference>
<dbReference type="InterPro" id="IPR035923">
    <property type="entry name" value="TT1751-like_sf"/>
</dbReference>
<comment type="caution">
    <text evidence="2">The sequence shown here is derived from an EMBL/GenBank/DDBJ whole genome shotgun (WGS) entry which is preliminary data.</text>
</comment>
<feature type="domain" description="DUF302" evidence="1">
    <location>
        <begin position="47"/>
        <end position="108"/>
    </location>
</feature>
<dbReference type="Pfam" id="PF03625">
    <property type="entry name" value="DUF302"/>
    <property type="match status" value="1"/>
</dbReference>
<name>A0ABY2BN52_9ACTN</name>
<dbReference type="CDD" id="cd14797">
    <property type="entry name" value="DUF302"/>
    <property type="match status" value="1"/>
</dbReference>
<dbReference type="PANTHER" id="PTHR38342">
    <property type="entry name" value="SLR5037 PROTEIN"/>
    <property type="match status" value="1"/>
</dbReference>
<gene>
    <name evidence="2" type="ORF">EV644_104156</name>
</gene>
<accession>A0ABY2BN52</accession>
<dbReference type="SUPFAM" id="SSF103247">
    <property type="entry name" value="TT1751-like"/>
    <property type="match status" value="1"/>
</dbReference>
<proteinExistence type="predicted"/>
<keyword evidence="3" id="KW-1185">Reference proteome</keyword>
<protein>
    <submittedName>
        <fullName evidence="2">Uncharacterized protein (DUF302 family)</fullName>
    </submittedName>
</protein>
<dbReference type="Proteomes" id="UP000295818">
    <property type="component" value="Unassembled WGS sequence"/>
</dbReference>
<evidence type="ECO:0000313" key="3">
    <source>
        <dbReference type="Proteomes" id="UP000295818"/>
    </source>
</evidence>
<dbReference type="PANTHER" id="PTHR38342:SF2">
    <property type="entry name" value="INNER MEMBRANE OR EXPORTED"/>
    <property type="match status" value="1"/>
</dbReference>